<name>A0A640RWW7_9ACTN</name>
<reference evidence="2 3" key="1">
    <citation type="submission" date="2019-12" db="EMBL/GenBank/DDBJ databases">
        <title>Whole genome shotgun sequence of Streptomyces caniferus NBRC 15389.</title>
        <authorList>
            <person name="Ichikawa N."/>
            <person name="Kimura A."/>
            <person name="Kitahashi Y."/>
            <person name="Komaki H."/>
            <person name="Tamura T."/>
        </authorList>
    </citation>
    <scope>NUCLEOTIDE SEQUENCE [LARGE SCALE GENOMIC DNA]</scope>
    <source>
        <strain evidence="2 3">NBRC 15389</strain>
    </source>
</reference>
<dbReference type="AlphaFoldDB" id="A0A640RWW7"/>
<evidence type="ECO:0000313" key="2">
    <source>
        <dbReference type="EMBL" id="GFE03733.1"/>
    </source>
</evidence>
<proteinExistence type="predicted"/>
<comment type="caution">
    <text evidence="2">The sequence shown here is derived from an EMBL/GenBank/DDBJ whole genome shotgun (WGS) entry which is preliminary data.</text>
</comment>
<dbReference type="EMBL" id="BLIN01000001">
    <property type="protein sequence ID" value="GFE03733.1"/>
    <property type="molecule type" value="Genomic_DNA"/>
</dbReference>
<sequence length="152" mass="16368">MTPTKPLAVDTDTHSQIALLARAWGVSHDEVLRKLLAQFAQLPTAPPAAAGMDVYAIYACTHVEGRYDPVTGTLTIEEGPGQGHYKTPSGASAAVLRALRPTVTPIRSGWEFWRIRSTGVPLESIRPDHTWRVTPATPPPATSVGRSSPARH</sequence>
<accession>A0A640RWW7</accession>
<dbReference type="Proteomes" id="UP000435837">
    <property type="component" value="Unassembled WGS sequence"/>
</dbReference>
<organism evidence="2 3">
    <name type="scientific">Streptomyces caniferus</name>
    <dbReference type="NCBI Taxonomy" id="285557"/>
    <lineage>
        <taxon>Bacteria</taxon>
        <taxon>Bacillati</taxon>
        <taxon>Actinomycetota</taxon>
        <taxon>Actinomycetes</taxon>
        <taxon>Kitasatosporales</taxon>
        <taxon>Streptomycetaceae</taxon>
        <taxon>Streptomyces</taxon>
    </lineage>
</organism>
<protein>
    <submittedName>
        <fullName evidence="2">Uncharacterized protein</fullName>
    </submittedName>
</protein>
<evidence type="ECO:0000256" key="1">
    <source>
        <dbReference type="SAM" id="MobiDB-lite"/>
    </source>
</evidence>
<feature type="region of interest" description="Disordered" evidence="1">
    <location>
        <begin position="130"/>
        <end position="152"/>
    </location>
</feature>
<evidence type="ECO:0000313" key="3">
    <source>
        <dbReference type="Proteomes" id="UP000435837"/>
    </source>
</evidence>
<gene>
    <name evidence="2" type="ORF">Scani_00010</name>
</gene>